<dbReference type="Proteomes" id="UP000813420">
    <property type="component" value="Unassembled WGS sequence"/>
</dbReference>
<name>A0A9D3AI74_9FIRM</name>
<evidence type="ECO:0000313" key="2">
    <source>
        <dbReference type="Proteomes" id="UP000813420"/>
    </source>
</evidence>
<reference evidence="1" key="1">
    <citation type="journal article" date="2021" name="PeerJ">
        <title>Extensive microbial diversity within the chicken gut microbiome revealed by metagenomics and culture.</title>
        <authorList>
            <person name="Gilroy R."/>
            <person name="Ravi A."/>
            <person name="Getino M."/>
            <person name="Pursley I."/>
            <person name="Horton D.L."/>
            <person name="Alikhan N.F."/>
            <person name="Baker D."/>
            <person name="Gharbi K."/>
            <person name="Hall N."/>
            <person name="Watson M."/>
            <person name="Adriaenssens E.M."/>
            <person name="Foster-Nyarko E."/>
            <person name="Jarju S."/>
            <person name="Secka A."/>
            <person name="Antonio M."/>
            <person name="Oren A."/>
            <person name="Chaudhuri R.R."/>
            <person name="La Ragione R."/>
            <person name="Hildebrand F."/>
            <person name="Pallen M.J."/>
        </authorList>
    </citation>
    <scope>NUCLEOTIDE SEQUENCE</scope>
    <source>
        <strain evidence="1">USAMLcec4-12693</strain>
    </source>
</reference>
<comment type="caution">
    <text evidence="1">The sequence shown here is derived from an EMBL/GenBank/DDBJ whole genome shotgun (WGS) entry which is preliminary data.</text>
</comment>
<sequence length="56" mass="6590">MLGSRIEEQERMIELVRQGACKRALQELDEKAVRKMRPEQVADKARIRFVKAYGQE</sequence>
<dbReference type="AlphaFoldDB" id="A0A9D3AI74"/>
<reference evidence="1" key="2">
    <citation type="submission" date="2021-09" db="EMBL/GenBank/DDBJ databases">
        <authorList>
            <person name="Gilroy R."/>
        </authorList>
    </citation>
    <scope>NUCLEOTIDE SEQUENCE</scope>
    <source>
        <strain evidence="1">USAMLcec4-12693</strain>
    </source>
</reference>
<organism evidence="1 2">
    <name type="scientific">Merdimonas faecis</name>
    <dbReference type="NCBI Taxonomy" id="1653435"/>
    <lineage>
        <taxon>Bacteria</taxon>
        <taxon>Bacillati</taxon>
        <taxon>Bacillota</taxon>
        <taxon>Clostridia</taxon>
        <taxon>Lachnospirales</taxon>
        <taxon>Lachnospiraceae</taxon>
        <taxon>Merdimonas</taxon>
    </lineage>
</organism>
<accession>A0A9D3AI74</accession>
<dbReference type="RefSeq" id="WP_277271564.1">
    <property type="nucleotide sequence ID" value="NZ_DYXE01000019.1"/>
</dbReference>
<proteinExistence type="predicted"/>
<evidence type="ECO:0000313" key="1">
    <source>
        <dbReference type="EMBL" id="HJH48994.1"/>
    </source>
</evidence>
<dbReference type="EMBL" id="DYXE01000019">
    <property type="protein sequence ID" value="HJH48994.1"/>
    <property type="molecule type" value="Genomic_DNA"/>
</dbReference>
<protein>
    <submittedName>
        <fullName evidence="1">Uncharacterized protein</fullName>
    </submittedName>
</protein>
<gene>
    <name evidence="1" type="ORF">K8V39_01875</name>
</gene>